<feature type="chain" id="PRO_5012934315" description="SnoaL-like domain-containing protein" evidence="1">
    <location>
        <begin position="24"/>
        <end position="140"/>
    </location>
</feature>
<accession>A0A1V2EW76</accession>
<keyword evidence="3" id="KW-1185">Reference proteome</keyword>
<organism evidence="2 3">
    <name type="scientific">Sphingomonas jeddahensis</name>
    <dbReference type="NCBI Taxonomy" id="1915074"/>
    <lineage>
        <taxon>Bacteria</taxon>
        <taxon>Pseudomonadati</taxon>
        <taxon>Pseudomonadota</taxon>
        <taxon>Alphaproteobacteria</taxon>
        <taxon>Sphingomonadales</taxon>
        <taxon>Sphingomonadaceae</taxon>
        <taxon>Sphingomonas</taxon>
    </lineage>
</organism>
<evidence type="ECO:0000313" key="2">
    <source>
        <dbReference type="EMBL" id="ONF96932.1"/>
    </source>
</evidence>
<dbReference type="OrthoDB" id="9926703at2"/>
<dbReference type="RefSeq" id="WP_076743882.1">
    <property type="nucleotide sequence ID" value="NZ_MPSB01000003.1"/>
</dbReference>
<gene>
    <name evidence="2" type="ORF">SPHI_11280</name>
</gene>
<dbReference type="EMBL" id="MPSB01000003">
    <property type="protein sequence ID" value="ONF96932.1"/>
    <property type="molecule type" value="Genomic_DNA"/>
</dbReference>
<sequence>MHFAFTAMRIAAVCLASTPAVLAAQLPPPPPPGSPNYVQLLEESYNNRSMKDYGALFAENVTVYVDGKIVAKDREAFLQRVQSEFDSNLHIRSMSWAQGSQVLVMDEVMGCIPLKPSPGAVFIPVIRRAQFAMISEMIIR</sequence>
<evidence type="ECO:0008006" key="4">
    <source>
        <dbReference type="Google" id="ProtNLM"/>
    </source>
</evidence>
<feature type="signal peptide" evidence="1">
    <location>
        <begin position="1"/>
        <end position="23"/>
    </location>
</feature>
<proteinExistence type="predicted"/>
<comment type="caution">
    <text evidence="2">The sequence shown here is derived from an EMBL/GenBank/DDBJ whole genome shotgun (WGS) entry which is preliminary data.</text>
</comment>
<reference evidence="2 3" key="1">
    <citation type="submission" date="2016-11" db="EMBL/GenBank/DDBJ databases">
        <title>Genome sequence of Sphingomonas jeddahensis G39.</title>
        <authorList>
            <person name="Poehlein A."/>
            <person name="Wuebbeler J.H."/>
            <person name="Steinbuechel A."/>
            <person name="Daniel R."/>
        </authorList>
    </citation>
    <scope>NUCLEOTIDE SEQUENCE [LARGE SCALE GENOMIC DNA]</scope>
    <source>
        <strain evidence="2 3">G39</strain>
    </source>
</reference>
<evidence type="ECO:0000256" key="1">
    <source>
        <dbReference type="SAM" id="SignalP"/>
    </source>
</evidence>
<dbReference type="AlphaFoldDB" id="A0A1V2EW76"/>
<keyword evidence="1" id="KW-0732">Signal</keyword>
<name>A0A1V2EW76_9SPHN</name>
<protein>
    <recommendedName>
        <fullName evidence="4">SnoaL-like domain-containing protein</fullName>
    </recommendedName>
</protein>
<evidence type="ECO:0000313" key="3">
    <source>
        <dbReference type="Proteomes" id="UP000188729"/>
    </source>
</evidence>
<dbReference type="Proteomes" id="UP000188729">
    <property type="component" value="Unassembled WGS sequence"/>
</dbReference>